<evidence type="ECO:0000313" key="2">
    <source>
        <dbReference type="Proteomes" id="UP000196258"/>
    </source>
</evidence>
<name>A0A1Y4QHC5_9FIRM</name>
<dbReference type="AlphaFoldDB" id="A0A1Y4QHC5"/>
<evidence type="ECO:0008006" key="3">
    <source>
        <dbReference type="Google" id="ProtNLM"/>
    </source>
</evidence>
<reference evidence="2" key="1">
    <citation type="submission" date="2017-04" db="EMBL/GenBank/DDBJ databases">
        <title>Function of individual gut microbiota members based on whole genome sequencing of pure cultures obtained from chicken caecum.</title>
        <authorList>
            <person name="Medvecky M."/>
            <person name="Cejkova D."/>
            <person name="Polansky O."/>
            <person name="Karasova D."/>
            <person name="Kubasova T."/>
            <person name="Cizek A."/>
            <person name="Rychlik I."/>
        </authorList>
    </citation>
    <scope>NUCLEOTIDE SEQUENCE [LARGE SCALE GENOMIC DNA]</scope>
    <source>
        <strain evidence="2">An149</strain>
    </source>
</reference>
<dbReference type="Proteomes" id="UP000196258">
    <property type="component" value="Unassembled WGS sequence"/>
</dbReference>
<protein>
    <recommendedName>
        <fullName evidence="3">CRISPR type III-B/RAMP module-associated protein Cmr5</fullName>
    </recommendedName>
</protein>
<proteinExistence type="predicted"/>
<accession>A0A1Y4QHC5</accession>
<dbReference type="EMBL" id="NFLB01000007">
    <property type="protein sequence ID" value="OUQ05156.1"/>
    <property type="molecule type" value="Genomic_DNA"/>
</dbReference>
<dbReference type="RefSeq" id="WP_087256515.1">
    <property type="nucleotide sequence ID" value="NZ_CAMMFM010000003.1"/>
</dbReference>
<gene>
    <name evidence="1" type="ORF">B5E91_07490</name>
</gene>
<evidence type="ECO:0000313" key="1">
    <source>
        <dbReference type="EMBL" id="OUQ05156.1"/>
    </source>
</evidence>
<comment type="caution">
    <text evidence="1">The sequence shown here is derived from an EMBL/GenBank/DDBJ whole genome shotgun (WGS) entry which is preliminary data.</text>
</comment>
<sequence>MNKKNVNAYITTAYDALKDSSMVENNKLTDNYKAQISAFGASIIMGNVKTAIAYFCKNKDKEVIMKVIYKTLKKGSDLKKITGADLFNDVVNETYSKDDVLEAAIAIKLAMNLFEDVEQNRVDE</sequence>
<organism evidence="1 2">
    <name type="scientific">Thomasclavelia spiroformis</name>
    <dbReference type="NCBI Taxonomy" id="29348"/>
    <lineage>
        <taxon>Bacteria</taxon>
        <taxon>Bacillati</taxon>
        <taxon>Bacillota</taxon>
        <taxon>Erysipelotrichia</taxon>
        <taxon>Erysipelotrichales</taxon>
        <taxon>Coprobacillaceae</taxon>
        <taxon>Thomasclavelia</taxon>
    </lineage>
</organism>